<protein>
    <submittedName>
        <fullName evidence="12">NADH:flavin oxidoreductase</fullName>
    </submittedName>
</protein>
<evidence type="ECO:0000256" key="6">
    <source>
        <dbReference type="ARBA" id="ARBA00022723"/>
    </source>
</evidence>
<dbReference type="InterPro" id="IPR036188">
    <property type="entry name" value="FAD/NAD-bd_sf"/>
</dbReference>
<keyword evidence="9" id="KW-0411">Iron-sulfur</keyword>
<dbReference type="SUPFAM" id="SSF51905">
    <property type="entry name" value="FAD/NAD(P)-binding domain"/>
    <property type="match status" value="1"/>
</dbReference>
<accession>A0A3M2JAL5</accession>
<dbReference type="Gene3D" id="3.20.20.70">
    <property type="entry name" value="Aldolase class I"/>
    <property type="match status" value="1"/>
</dbReference>
<feature type="domain" description="NADH:flavin oxidoreductase/NADH oxidase N-terminal" evidence="10">
    <location>
        <begin position="10"/>
        <end position="338"/>
    </location>
</feature>
<dbReference type="Gene3D" id="3.40.50.720">
    <property type="entry name" value="NAD(P)-binding Rossmann-like Domain"/>
    <property type="match status" value="1"/>
</dbReference>
<keyword evidence="5" id="KW-0288">FMN</keyword>
<comment type="cofactor">
    <cofactor evidence="2">
        <name>[4Fe-4S] cluster</name>
        <dbReference type="ChEBI" id="CHEBI:49883"/>
    </cofactor>
</comment>
<evidence type="ECO:0000256" key="1">
    <source>
        <dbReference type="ARBA" id="ARBA00001917"/>
    </source>
</evidence>
<evidence type="ECO:0000313" key="13">
    <source>
        <dbReference type="Proteomes" id="UP000269289"/>
    </source>
</evidence>
<dbReference type="InterPro" id="IPR001155">
    <property type="entry name" value="OxRdtase_FMN_N"/>
</dbReference>
<reference evidence="12 13" key="1">
    <citation type="submission" date="2018-10" db="EMBL/GenBank/DDBJ databases">
        <title>Isolation, diversity and antifungal activity of actinobacteria from wheat.</title>
        <authorList>
            <person name="Han C."/>
        </authorList>
    </citation>
    <scope>NUCLEOTIDE SEQUENCE [LARGE SCALE GENOMIC DNA]</scope>
    <source>
        <strain evidence="12 13">NEAU-YY56</strain>
    </source>
</reference>
<gene>
    <name evidence="12" type="ORF">EBM89_11525</name>
</gene>
<evidence type="ECO:0000256" key="2">
    <source>
        <dbReference type="ARBA" id="ARBA00001966"/>
    </source>
</evidence>
<feature type="domain" description="FAD/NAD(P)-binding" evidence="11">
    <location>
        <begin position="385"/>
        <end position="608"/>
    </location>
</feature>
<comment type="similarity">
    <text evidence="3">In the N-terminal section; belongs to the NADH:flavin oxidoreductase/NADH oxidase family.</text>
</comment>
<evidence type="ECO:0000259" key="11">
    <source>
        <dbReference type="Pfam" id="PF07992"/>
    </source>
</evidence>
<keyword evidence="8" id="KW-0408">Iron</keyword>
<dbReference type="SUPFAM" id="SSF51395">
    <property type="entry name" value="FMN-linked oxidoreductases"/>
    <property type="match status" value="1"/>
</dbReference>
<dbReference type="PANTHER" id="PTHR42917">
    <property type="entry name" value="2,4-DIENOYL-COA REDUCTASE"/>
    <property type="match status" value="1"/>
</dbReference>
<dbReference type="InterPro" id="IPR013785">
    <property type="entry name" value="Aldolase_TIM"/>
</dbReference>
<evidence type="ECO:0000256" key="4">
    <source>
        <dbReference type="ARBA" id="ARBA00022630"/>
    </source>
</evidence>
<keyword evidence="4" id="KW-0285">Flavoprotein</keyword>
<dbReference type="CDD" id="cd02803">
    <property type="entry name" value="OYE_like_FMN_family"/>
    <property type="match status" value="1"/>
</dbReference>
<dbReference type="Proteomes" id="UP000269289">
    <property type="component" value="Unassembled WGS sequence"/>
</dbReference>
<dbReference type="PRINTS" id="PR00469">
    <property type="entry name" value="PNDRDTASEII"/>
</dbReference>
<evidence type="ECO:0000259" key="10">
    <source>
        <dbReference type="Pfam" id="PF00724"/>
    </source>
</evidence>
<evidence type="ECO:0000256" key="7">
    <source>
        <dbReference type="ARBA" id="ARBA00023002"/>
    </source>
</evidence>
<sequence length="643" mass="68047">MTATFEHVLAPGRIGSLDLPNRVALAPMGTEMGTHEGLITEREIAYYTERAKGGTGLVMTGISAVSQDYEVINPGLCRVDTDAALPGLTALAESVHRVGGKISLQLTAGLGRNINNVDPDRLPISASDNPHYSHPEVLCRPLETHEIQVIVQRHAEAAARAAAAGIDALDIHGHTGYLVDQFMSPVWNRRTDEYGGSTENRCRFAVEIIRAVKAAAPGLPVSFRLSVDHRFEGGRTVEESKKIAVVLEAAGLDLLIADDGSYEAMDYVFPPYYLGDACMAPAAKAMKEVLSIPVMAVGNLTPENAEAVIAAGEADFAGIGRGLIADPEWANKLREGRRGDVRPCIRCNAMCVGHAFFAEALGCAVNAQVGFERERVLQIAPRPKHVVVVGGGPGGLEAARVAALRGHRVDLYEKGTNLGGVLWPAATPEFKKELRGMVGWWERQFATLPVTVHLGTEIAADSPELDGADAVVVATGSLPVVPRSIPGIDGDNVVEVLDFHLGTPVGQRVVVAGGGLSGADSALELAQAGHEVTIVEMASEIAKDMIVINRITLLRQLAEHRVRILTEHTVTAVDEKGLTATGPDGEEIHVDADTVLSAFGVRPNTALPDALADRPNVIPLGDCVKPAKVGEAINAGFLAAFAL</sequence>
<keyword evidence="6" id="KW-0479">Metal-binding</keyword>
<comment type="caution">
    <text evidence="12">The sequence shown here is derived from an EMBL/GenBank/DDBJ whole genome shotgun (WGS) entry which is preliminary data.</text>
</comment>
<proteinExistence type="inferred from homology"/>
<dbReference type="OrthoDB" id="3169239at2"/>
<dbReference type="GO" id="GO:0010181">
    <property type="term" value="F:FMN binding"/>
    <property type="evidence" value="ECO:0007669"/>
    <property type="project" value="InterPro"/>
</dbReference>
<dbReference type="PANTHER" id="PTHR42917:SF2">
    <property type="entry name" value="2,4-DIENOYL-COA REDUCTASE [(2E)-ENOYL-COA-PRODUCING]"/>
    <property type="match status" value="1"/>
</dbReference>
<keyword evidence="7" id="KW-0560">Oxidoreductase</keyword>
<dbReference type="InterPro" id="IPR051793">
    <property type="entry name" value="NADH:flavin_oxidoreductase"/>
</dbReference>
<dbReference type="Gene3D" id="3.50.50.60">
    <property type="entry name" value="FAD/NAD(P)-binding domain"/>
    <property type="match status" value="1"/>
</dbReference>
<name>A0A3M2JAL5_9CELL</name>
<evidence type="ECO:0000256" key="5">
    <source>
        <dbReference type="ARBA" id="ARBA00022643"/>
    </source>
</evidence>
<evidence type="ECO:0000256" key="9">
    <source>
        <dbReference type="ARBA" id="ARBA00023014"/>
    </source>
</evidence>
<dbReference type="PRINTS" id="PR00368">
    <property type="entry name" value="FADPNR"/>
</dbReference>
<dbReference type="AlphaFoldDB" id="A0A3M2JAL5"/>
<evidence type="ECO:0000256" key="8">
    <source>
        <dbReference type="ARBA" id="ARBA00023004"/>
    </source>
</evidence>
<dbReference type="GO" id="GO:0046872">
    <property type="term" value="F:metal ion binding"/>
    <property type="evidence" value="ECO:0007669"/>
    <property type="project" value="UniProtKB-KW"/>
</dbReference>
<keyword evidence="13" id="KW-1185">Reference proteome</keyword>
<dbReference type="GO" id="GO:0016491">
    <property type="term" value="F:oxidoreductase activity"/>
    <property type="evidence" value="ECO:0007669"/>
    <property type="project" value="UniProtKB-KW"/>
</dbReference>
<evidence type="ECO:0000256" key="3">
    <source>
        <dbReference type="ARBA" id="ARBA00011048"/>
    </source>
</evidence>
<dbReference type="EMBL" id="RFFI01000058">
    <property type="protein sequence ID" value="RMI09171.1"/>
    <property type="molecule type" value="Genomic_DNA"/>
</dbReference>
<dbReference type="InterPro" id="IPR023753">
    <property type="entry name" value="FAD/NAD-binding_dom"/>
</dbReference>
<dbReference type="RefSeq" id="WP_122149571.1">
    <property type="nucleotide sequence ID" value="NZ_RFFI01000058.1"/>
</dbReference>
<evidence type="ECO:0000313" key="12">
    <source>
        <dbReference type="EMBL" id="RMI09171.1"/>
    </source>
</evidence>
<dbReference type="Pfam" id="PF07992">
    <property type="entry name" value="Pyr_redox_2"/>
    <property type="match status" value="1"/>
</dbReference>
<comment type="cofactor">
    <cofactor evidence="1">
        <name>FMN</name>
        <dbReference type="ChEBI" id="CHEBI:58210"/>
    </cofactor>
</comment>
<organism evidence="12 13">
    <name type="scientific">Cellulomonas triticagri</name>
    <dbReference type="NCBI Taxonomy" id="2483352"/>
    <lineage>
        <taxon>Bacteria</taxon>
        <taxon>Bacillati</taxon>
        <taxon>Actinomycetota</taxon>
        <taxon>Actinomycetes</taxon>
        <taxon>Micrococcales</taxon>
        <taxon>Cellulomonadaceae</taxon>
        <taxon>Cellulomonas</taxon>
    </lineage>
</organism>
<dbReference type="GO" id="GO:0051536">
    <property type="term" value="F:iron-sulfur cluster binding"/>
    <property type="evidence" value="ECO:0007669"/>
    <property type="project" value="UniProtKB-KW"/>
</dbReference>
<dbReference type="Pfam" id="PF00724">
    <property type="entry name" value="Oxidored_FMN"/>
    <property type="match status" value="1"/>
</dbReference>